<dbReference type="GO" id="GO:0015420">
    <property type="term" value="F:ABC-type vitamin B12 transporter activity"/>
    <property type="evidence" value="ECO:0007669"/>
    <property type="project" value="UniProtKB-UniRule"/>
</dbReference>
<evidence type="ECO:0000256" key="8">
    <source>
        <dbReference type="ARBA" id="ARBA00023136"/>
    </source>
</evidence>
<evidence type="ECO:0000256" key="7">
    <source>
        <dbReference type="ARBA" id="ARBA00022989"/>
    </source>
</evidence>
<accession>A0A317MYK9</accession>
<evidence type="ECO:0000313" key="11">
    <source>
        <dbReference type="Proteomes" id="UP000246569"/>
    </source>
</evidence>
<sequence length="328" mass="34884">MLASAGASRRHCAACPFAARHPPVSVSLLIALAVPCALWLDRLYGELPNRWHPLVAFGRWANACERRLYGPRRWRGLLAWGLAVLPPVWLVHGLLPHGSLLALAGGIALLYLALGARSLEQHARAVAAALAADDLDAARRAVGCIVSRDTAALDARGVALAAVESVLENGADAIFGALFWFVAGGPAAVVLYRLANTLDAMWGYRNARYAEFGWAAARIDDLLNFIPARLTAASYALLGDRPRAWRCWRTQAPHWKSPNAGPVMASGAGALGLALGGGAVYHGRWQERPPLGEGRAPAAADIERALALVRRTTLLWAAVIVLGGFALA</sequence>
<evidence type="ECO:0000256" key="6">
    <source>
        <dbReference type="ARBA" id="ARBA00022692"/>
    </source>
</evidence>
<feature type="transmembrane region" description="Helical" evidence="9">
    <location>
        <begin position="263"/>
        <end position="281"/>
    </location>
</feature>
<name>A0A317MYK9_9GAMM</name>
<keyword evidence="6 9" id="KW-0812">Transmembrane</keyword>
<comment type="function">
    <text evidence="9">Converts cobyric acid to cobinamide by the addition of aminopropanol on the F carboxylic group.</text>
</comment>
<keyword evidence="4 9" id="KW-1003">Cell membrane</keyword>
<dbReference type="InterPro" id="IPR004485">
    <property type="entry name" value="Cobalamin_biosynth_CobD/CbiB"/>
</dbReference>
<keyword evidence="7 9" id="KW-1133">Transmembrane helix</keyword>
<dbReference type="AlphaFoldDB" id="A0A317MYK9"/>
<evidence type="ECO:0000256" key="4">
    <source>
        <dbReference type="ARBA" id="ARBA00022475"/>
    </source>
</evidence>
<evidence type="ECO:0000256" key="1">
    <source>
        <dbReference type="ARBA" id="ARBA00004651"/>
    </source>
</evidence>
<dbReference type="PANTHER" id="PTHR34308">
    <property type="entry name" value="COBALAMIN BIOSYNTHESIS PROTEIN CBIB"/>
    <property type="match status" value="1"/>
</dbReference>
<reference evidence="10 11" key="1">
    <citation type="submission" date="2018-05" db="EMBL/GenBank/DDBJ databases">
        <title>Genomic Encyclopedia of Type Strains, Phase IV (KMG-IV): sequencing the most valuable type-strain genomes for metagenomic binning, comparative biology and taxonomic classification.</title>
        <authorList>
            <person name="Goeker M."/>
        </authorList>
    </citation>
    <scope>NUCLEOTIDE SEQUENCE [LARGE SCALE GENOMIC DNA]</scope>
    <source>
        <strain evidence="10 11">DSM 23606</strain>
    </source>
</reference>
<organism evidence="10 11">
    <name type="scientific">Plasticicumulans acidivorans</name>
    <dbReference type="NCBI Taxonomy" id="886464"/>
    <lineage>
        <taxon>Bacteria</taxon>
        <taxon>Pseudomonadati</taxon>
        <taxon>Pseudomonadota</taxon>
        <taxon>Gammaproteobacteria</taxon>
        <taxon>Candidatus Competibacteraceae</taxon>
        <taxon>Plasticicumulans</taxon>
    </lineage>
</organism>
<evidence type="ECO:0000256" key="2">
    <source>
        <dbReference type="ARBA" id="ARBA00004953"/>
    </source>
</evidence>
<feature type="transmembrane region" description="Helical" evidence="9">
    <location>
        <begin position="173"/>
        <end position="195"/>
    </location>
</feature>
<evidence type="ECO:0000256" key="5">
    <source>
        <dbReference type="ARBA" id="ARBA00022573"/>
    </source>
</evidence>
<evidence type="ECO:0000256" key="3">
    <source>
        <dbReference type="ARBA" id="ARBA00006263"/>
    </source>
</evidence>
<protein>
    <recommendedName>
        <fullName evidence="9">Cobalamin biosynthesis protein CobD</fullName>
    </recommendedName>
</protein>
<evidence type="ECO:0000313" key="10">
    <source>
        <dbReference type="EMBL" id="PWV64452.1"/>
    </source>
</evidence>
<dbReference type="HAMAP" id="MF_00024">
    <property type="entry name" value="CobD_CbiB"/>
    <property type="match status" value="1"/>
</dbReference>
<dbReference type="PANTHER" id="PTHR34308:SF1">
    <property type="entry name" value="COBALAMIN BIOSYNTHESIS PROTEIN CBIB"/>
    <property type="match status" value="1"/>
</dbReference>
<feature type="transmembrane region" description="Helical" evidence="9">
    <location>
        <begin position="308"/>
        <end position="327"/>
    </location>
</feature>
<comment type="similarity">
    <text evidence="3 9">Belongs to the CobD/CbiB family.</text>
</comment>
<dbReference type="GO" id="GO:0048472">
    <property type="term" value="F:threonine-phosphate decarboxylase activity"/>
    <property type="evidence" value="ECO:0007669"/>
    <property type="project" value="InterPro"/>
</dbReference>
<dbReference type="NCBIfam" id="TIGR00380">
    <property type="entry name" value="cobal_cbiB"/>
    <property type="match status" value="1"/>
</dbReference>
<dbReference type="UniPathway" id="UPA00148"/>
<feature type="transmembrane region" description="Helical" evidence="9">
    <location>
        <begin position="74"/>
        <end position="91"/>
    </location>
</feature>
<keyword evidence="11" id="KW-1185">Reference proteome</keyword>
<dbReference type="GO" id="GO:0009236">
    <property type="term" value="P:cobalamin biosynthetic process"/>
    <property type="evidence" value="ECO:0007669"/>
    <property type="project" value="UniProtKB-UniRule"/>
</dbReference>
<dbReference type="GO" id="GO:0005886">
    <property type="term" value="C:plasma membrane"/>
    <property type="evidence" value="ECO:0007669"/>
    <property type="project" value="UniProtKB-SubCell"/>
</dbReference>
<dbReference type="Proteomes" id="UP000246569">
    <property type="component" value="Unassembled WGS sequence"/>
</dbReference>
<comment type="subcellular location">
    <subcellularLocation>
        <location evidence="1 9">Cell membrane</location>
        <topology evidence="1 9">Multi-pass membrane protein</topology>
    </subcellularLocation>
</comment>
<dbReference type="EMBL" id="QGTJ01000002">
    <property type="protein sequence ID" value="PWV64452.1"/>
    <property type="molecule type" value="Genomic_DNA"/>
</dbReference>
<dbReference type="Pfam" id="PF03186">
    <property type="entry name" value="CobD_Cbib"/>
    <property type="match status" value="1"/>
</dbReference>
<proteinExistence type="inferred from homology"/>
<keyword evidence="5 9" id="KW-0169">Cobalamin biosynthesis</keyword>
<comment type="pathway">
    <text evidence="2 9">Cofactor biosynthesis; adenosylcobalamin biosynthesis.</text>
</comment>
<comment type="caution">
    <text evidence="10">The sequence shown here is derived from an EMBL/GenBank/DDBJ whole genome shotgun (WGS) entry which is preliminary data.</text>
</comment>
<evidence type="ECO:0000256" key="9">
    <source>
        <dbReference type="HAMAP-Rule" id="MF_00024"/>
    </source>
</evidence>
<feature type="transmembrane region" description="Helical" evidence="9">
    <location>
        <begin position="97"/>
        <end position="114"/>
    </location>
</feature>
<gene>
    <name evidence="9" type="primary">cobD</name>
    <name evidence="10" type="ORF">C7443_102101</name>
</gene>
<keyword evidence="8 9" id="KW-0472">Membrane</keyword>